<proteinExistence type="predicted"/>
<evidence type="ECO:0000313" key="3">
    <source>
        <dbReference type="Proteomes" id="UP000265515"/>
    </source>
</evidence>
<reference evidence="2 3" key="1">
    <citation type="journal article" date="2018" name="Cell">
        <title>The Chara Genome: Secondary Complexity and Implications for Plant Terrestrialization.</title>
        <authorList>
            <person name="Nishiyama T."/>
            <person name="Sakayama H."/>
            <person name="Vries J.D."/>
            <person name="Buschmann H."/>
            <person name="Saint-Marcoux D."/>
            <person name="Ullrich K.K."/>
            <person name="Haas F.B."/>
            <person name="Vanderstraeten L."/>
            <person name="Becker D."/>
            <person name="Lang D."/>
            <person name="Vosolsobe S."/>
            <person name="Rombauts S."/>
            <person name="Wilhelmsson P.K.I."/>
            <person name="Janitza P."/>
            <person name="Kern R."/>
            <person name="Heyl A."/>
            <person name="Rumpler F."/>
            <person name="Villalobos L.I.A.C."/>
            <person name="Clay J.M."/>
            <person name="Skokan R."/>
            <person name="Toyoda A."/>
            <person name="Suzuki Y."/>
            <person name="Kagoshima H."/>
            <person name="Schijlen E."/>
            <person name="Tajeshwar N."/>
            <person name="Catarino B."/>
            <person name="Hetherington A.J."/>
            <person name="Saltykova A."/>
            <person name="Bonnot C."/>
            <person name="Breuninger H."/>
            <person name="Symeonidi A."/>
            <person name="Radhakrishnan G.V."/>
            <person name="Van Nieuwerburgh F."/>
            <person name="Deforce D."/>
            <person name="Chang C."/>
            <person name="Karol K.G."/>
            <person name="Hedrich R."/>
            <person name="Ulvskov P."/>
            <person name="Glockner G."/>
            <person name="Delwiche C.F."/>
            <person name="Petrasek J."/>
            <person name="Van de Peer Y."/>
            <person name="Friml J."/>
            <person name="Beilby M."/>
            <person name="Dolan L."/>
            <person name="Kohara Y."/>
            <person name="Sugano S."/>
            <person name="Fujiyama A."/>
            <person name="Delaux P.-M."/>
            <person name="Quint M."/>
            <person name="TheiBen G."/>
            <person name="Hagemann M."/>
            <person name="Harholt J."/>
            <person name="Dunand C."/>
            <person name="Zachgo S."/>
            <person name="Langdale J."/>
            <person name="Maumus F."/>
            <person name="Straeten D.V.D."/>
            <person name="Gould S.B."/>
            <person name="Rensing S.A."/>
        </authorList>
    </citation>
    <scope>NUCLEOTIDE SEQUENCE [LARGE SCALE GENOMIC DNA]</scope>
    <source>
        <strain evidence="2 3">S276</strain>
    </source>
</reference>
<accession>A0A388JM82</accession>
<feature type="compositionally biased region" description="Polar residues" evidence="1">
    <location>
        <begin position="18"/>
        <end position="27"/>
    </location>
</feature>
<organism evidence="2 3">
    <name type="scientific">Chara braunii</name>
    <name type="common">Braun's stonewort</name>
    <dbReference type="NCBI Taxonomy" id="69332"/>
    <lineage>
        <taxon>Eukaryota</taxon>
        <taxon>Viridiplantae</taxon>
        <taxon>Streptophyta</taxon>
        <taxon>Charophyceae</taxon>
        <taxon>Charales</taxon>
        <taxon>Characeae</taxon>
        <taxon>Chara</taxon>
    </lineage>
</organism>
<name>A0A388JM82_CHABU</name>
<protein>
    <submittedName>
        <fullName evidence="2">Uncharacterized protein</fullName>
    </submittedName>
</protein>
<feature type="region of interest" description="Disordered" evidence="1">
    <location>
        <begin position="1"/>
        <end position="50"/>
    </location>
</feature>
<gene>
    <name evidence="2" type="ORF">CBR_g24282</name>
</gene>
<comment type="caution">
    <text evidence="2">The sequence shown here is derived from an EMBL/GenBank/DDBJ whole genome shotgun (WGS) entry which is preliminary data.</text>
</comment>
<dbReference type="AlphaFoldDB" id="A0A388JM82"/>
<keyword evidence="3" id="KW-1185">Reference proteome</keyword>
<dbReference type="Gramene" id="GBG58930">
    <property type="protein sequence ID" value="GBG58930"/>
    <property type="gene ID" value="CBR_g24282"/>
</dbReference>
<dbReference type="Proteomes" id="UP000265515">
    <property type="component" value="Unassembled WGS sequence"/>
</dbReference>
<sequence length="383" mass="42073">MGVRIRAAHEERPPQGAMPSTPSQPRPRNTAADRGSTERGGGEVAQQEARVASGGAIAGAGAGSLGNVAVVAGAREEVPVVEWEVARGENKGEREDDEPLLSWERRGGLARDLADRARLWVDDKAFWTTGEGRRLYDIVHRTREHFEAIASGVQAPVVSRSVVMPKSATTLTRIVDPTQLQQAIIRGGALENIVLRVLHGWVFKSGNRPRGYNLAFQYALESVATDLARVMWYGKEWSNVVSVAVCAHTIDLNMDLPLWFAGVNIDDRPEDDDMAAYQESTVMCVAHAFRAAVQMGGNVDGGFISHDRLSRIADCFRLLLAACMWLMPMAGDDHCSHYEAFYFVQLVAKPTLIASMHRAFDHRRSVIRATNVVTETLTNAGWL</sequence>
<evidence type="ECO:0000256" key="1">
    <source>
        <dbReference type="SAM" id="MobiDB-lite"/>
    </source>
</evidence>
<evidence type="ECO:0000313" key="2">
    <source>
        <dbReference type="EMBL" id="GBG58930.1"/>
    </source>
</evidence>
<dbReference type="EMBL" id="BFEA01000002">
    <property type="protein sequence ID" value="GBG58930.1"/>
    <property type="molecule type" value="Genomic_DNA"/>
</dbReference>